<evidence type="ECO:0000256" key="2">
    <source>
        <dbReference type="SAM" id="SignalP"/>
    </source>
</evidence>
<gene>
    <name evidence="3" type="ORF">N7482_005121</name>
</gene>
<name>A0A9W9I470_9EURO</name>
<feature type="signal peptide" evidence="2">
    <location>
        <begin position="1"/>
        <end position="17"/>
    </location>
</feature>
<evidence type="ECO:0000256" key="1">
    <source>
        <dbReference type="SAM" id="MobiDB-lite"/>
    </source>
</evidence>
<comment type="caution">
    <text evidence="3">The sequence shown here is derived from an EMBL/GenBank/DDBJ whole genome shotgun (WGS) entry which is preliminary data.</text>
</comment>
<reference evidence="3" key="1">
    <citation type="submission" date="2022-11" db="EMBL/GenBank/DDBJ databases">
        <authorList>
            <person name="Petersen C."/>
        </authorList>
    </citation>
    <scope>NUCLEOTIDE SEQUENCE</scope>
    <source>
        <strain evidence="3">IBT 26290</strain>
    </source>
</reference>
<dbReference type="OrthoDB" id="4368710at2759"/>
<feature type="region of interest" description="Disordered" evidence="1">
    <location>
        <begin position="126"/>
        <end position="145"/>
    </location>
</feature>
<sequence>MKLSLAALTFYAALIVAAPTGNLLRDVSNEEHDLMKSAKRGTALFGSSVREADIEKRGTALFGSSDREANIEKRGLLLDPPDEREADIEKRGTALFGSSDREANIEKRGLLLDPLMSAKPISRGAVELPGSMATTHSACQTRGEE</sequence>
<evidence type="ECO:0000313" key="3">
    <source>
        <dbReference type="EMBL" id="KAJ5166340.1"/>
    </source>
</evidence>
<dbReference type="EMBL" id="JAPQKN010000003">
    <property type="protein sequence ID" value="KAJ5166340.1"/>
    <property type="molecule type" value="Genomic_DNA"/>
</dbReference>
<dbReference type="AlphaFoldDB" id="A0A9W9I470"/>
<feature type="compositionally biased region" description="Polar residues" evidence="1">
    <location>
        <begin position="132"/>
        <end position="145"/>
    </location>
</feature>
<evidence type="ECO:0000313" key="4">
    <source>
        <dbReference type="Proteomes" id="UP001149163"/>
    </source>
</evidence>
<protein>
    <submittedName>
        <fullName evidence="3">Uncharacterized protein</fullName>
    </submittedName>
</protein>
<dbReference type="RefSeq" id="XP_056542801.1">
    <property type="nucleotide sequence ID" value="XM_056687246.1"/>
</dbReference>
<dbReference type="GeneID" id="81426422"/>
<feature type="chain" id="PRO_5040837857" evidence="2">
    <location>
        <begin position="18"/>
        <end position="145"/>
    </location>
</feature>
<accession>A0A9W9I470</accession>
<keyword evidence="2" id="KW-0732">Signal</keyword>
<reference evidence="3" key="2">
    <citation type="journal article" date="2023" name="IMA Fungus">
        <title>Comparative genomic study of the Penicillium genus elucidates a diverse pangenome and 15 lateral gene transfer events.</title>
        <authorList>
            <person name="Petersen C."/>
            <person name="Sorensen T."/>
            <person name="Nielsen M.R."/>
            <person name="Sondergaard T.E."/>
            <person name="Sorensen J.L."/>
            <person name="Fitzpatrick D.A."/>
            <person name="Frisvad J.C."/>
            <person name="Nielsen K.L."/>
        </authorList>
    </citation>
    <scope>NUCLEOTIDE SEQUENCE</scope>
    <source>
        <strain evidence="3">IBT 26290</strain>
    </source>
</reference>
<dbReference type="Proteomes" id="UP001149163">
    <property type="component" value="Unassembled WGS sequence"/>
</dbReference>
<keyword evidence="4" id="KW-1185">Reference proteome</keyword>
<organism evidence="3 4">
    <name type="scientific">Penicillium canariense</name>
    <dbReference type="NCBI Taxonomy" id="189055"/>
    <lineage>
        <taxon>Eukaryota</taxon>
        <taxon>Fungi</taxon>
        <taxon>Dikarya</taxon>
        <taxon>Ascomycota</taxon>
        <taxon>Pezizomycotina</taxon>
        <taxon>Eurotiomycetes</taxon>
        <taxon>Eurotiomycetidae</taxon>
        <taxon>Eurotiales</taxon>
        <taxon>Aspergillaceae</taxon>
        <taxon>Penicillium</taxon>
    </lineage>
</organism>
<proteinExistence type="predicted"/>